<organism evidence="2 3">
    <name type="scientific">Coprinopsis marcescibilis</name>
    <name type="common">Agaric fungus</name>
    <name type="synonym">Psathyrella marcescibilis</name>
    <dbReference type="NCBI Taxonomy" id="230819"/>
    <lineage>
        <taxon>Eukaryota</taxon>
        <taxon>Fungi</taxon>
        <taxon>Dikarya</taxon>
        <taxon>Basidiomycota</taxon>
        <taxon>Agaricomycotina</taxon>
        <taxon>Agaricomycetes</taxon>
        <taxon>Agaricomycetidae</taxon>
        <taxon>Agaricales</taxon>
        <taxon>Agaricineae</taxon>
        <taxon>Psathyrellaceae</taxon>
        <taxon>Coprinopsis</taxon>
    </lineage>
</organism>
<dbReference type="Gene3D" id="3.80.10.10">
    <property type="entry name" value="Ribonuclease Inhibitor"/>
    <property type="match status" value="1"/>
</dbReference>
<keyword evidence="3" id="KW-1185">Reference proteome</keyword>
<dbReference type="SUPFAM" id="SSF81383">
    <property type="entry name" value="F-box domain"/>
    <property type="match status" value="1"/>
</dbReference>
<dbReference type="Proteomes" id="UP000307440">
    <property type="component" value="Unassembled WGS sequence"/>
</dbReference>
<gene>
    <name evidence="2" type="ORF">FA15DRAFT_758694</name>
</gene>
<dbReference type="InterPro" id="IPR001810">
    <property type="entry name" value="F-box_dom"/>
</dbReference>
<dbReference type="PROSITE" id="PS50181">
    <property type="entry name" value="FBOX"/>
    <property type="match status" value="1"/>
</dbReference>
<evidence type="ECO:0000313" key="2">
    <source>
        <dbReference type="EMBL" id="TFK21477.1"/>
    </source>
</evidence>
<dbReference type="InterPro" id="IPR032675">
    <property type="entry name" value="LRR_dom_sf"/>
</dbReference>
<feature type="domain" description="F-box" evidence="1">
    <location>
        <begin position="63"/>
        <end position="112"/>
    </location>
</feature>
<evidence type="ECO:0000313" key="3">
    <source>
        <dbReference type="Proteomes" id="UP000307440"/>
    </source>
</evidence>
<name>A0A5C3KN15_COPMA</name>
<dbReference type="AlphaFoldDB" id="A0A5C3KN15"/>
<dbReference type="STRING" id="230819.A0A5C3KN15"/>
<evidence type="ECO:0000259" key="1">
    <source>
        <dbReference type="PROSITE" id="PS50181"/>
    </source>
</evidence>
<dbReference type="InterPro" id="IPR036047">
    <property type="entry name" value="F-box-like_dom_sf"/>
</dbReference>
<proteinExistence type="predicted"/>
<reference evidence="2 3" key="1">
    <citation type="journal article" date="2019" name="Nat. Ecol. Evol.">
        <title>Megaphylogeny resolves global patterns of mushroom evolution.</title>
        <authorList>
            <person name="Varga T."/>
            <person name="Krizsan K."/>
            <person name="Foldi C."/>
            <person name="Dima B."/>
            <person name="Sanchez-Garcia M."/>
            <person name="Sanchez-Ramirez S."/>
            <person name="Szollosi G.J."/>
            <person name="Szarkandi J.G."/>
            <person name="Papp V."/>
            <person name="Albert L."/>
            <person name="Andreopoulos W."/>
            <person name="Angelini C."/>
            <person name="Antonin V."/>
            <person name="Barry K.W."/>
            <person name="Bougher N.L."/>
            <person name="Buchanan P."/>
            <person name="Buyck B."/>
            <person name="Bense V."/>
            <person name="Catcheside P."/>
            <person name="Chovatia M."/>
            <person name="Cooper J."/>
            <person name="Damon W."/>
            <person name="Desjardin D."/>
            <person name="Finy P."/>
            <person name="Geml J."/>
            <person name="Haridas S."/>
            <person name="Hughes K."/>
            <person name="Justo A."/>
            <person name="Karasinski D."/>
            <person name="Kautmanova I."/>
            <person name="Kiss B."/>
            <person name="Kocsube S."/>
            <person name="Kotiranta H."/>
            <person name="LaButti K.M."/>
            <person name="Lechner B.E."/>
            <person name="Liimatainen K."/>
            <person name="Lipzen A."/>
            <person name="Lukacs Z."/>
            <person name="Mihaltcheva S."/>
            <person name="Morgado L.N."/>
            <person name="Niskanen T."/>
            <person name="Noordeloos M.E."/>
            <person name="Ohm R.A."/>
            <person name="Ortiz-Santana B."/>
            <person name="Ovrebo C."/>
            <person name="Racz N."/>
            <person name="Riley R."/>
            <person name="Savchenko A."/>
            <person name="Shiryaev A."/>
            <person name="Soop K."/>
            <person name="Spirin V."/>
            <person name="Szebenyi C."/>
            <person name="Tomsovsky M."/>
            <person name="Tulloss R.E."/>
            <person name="Uehling J."/>
            <person name="Grigoriev I.V."/>
            <person name="Vagvolgyi C."/>
            <person name="Papp T."/>
            <person name="Martin F.M."/>
            <person name="Miettinen O."/>
            <person name="Hibbett D.S."/>
            <person name="Nagy L.G."/>
        </authorList>
    </citation>
    <scope>NUCLEOTIDE SEQUENCE [LARGE SCALE GENOMIC DNA]</scope>
    <source>
        <strain evidence="2 3">CBS 121175</strain>
    </source>
</reference>
<dbReference type="OrthoDB" id="3541472at2759"/>
<accession>A0A5C3KN15</accession>
<sequence length="538" mass="60682">MLSSSPSKWKILLSGRAEGDGRKEHEGELGGGLKDIRVKEALSSKIARVFAGKTGERDRPVQQSSFLDMPYELLDRVMFFVPKSDLCAARATCYQLGEMLQERFFGEIWVDCVKHGSRRTGAFFRQLATGKSRASTFTKTLHIVNLVPFTHPAQSEWQNPDIDSHLRPIQQNFVAPAFKALRNVTTVHWRLKISDPYGTMCDALAGTASLRNLHVYFDRWARDAVFPFDKFGGLQRLFIHPGGYTDPINCETIPSIRKLIAGSPNLRELGFMVVPRTTQPQQVTFDDFFLPDAPILISALHISSSFTSQRMRAWGLLDKLTVLDIPNADPLGDNALWKLFAAKGLQLQALKITYFSQKLVDYLMTYDGLAELVVREAHVAGEVAREIVHSRLFNDVLPMHRRSLRKLQLQFTRLNLLSGESWTIDQEVLSSVAGCRELRELGLPASCDIVDRVSDLKVALCEIVPVASTLPYLRVLRLFPPLIFRQWPMFDLADAEAAASDIVVEGPAQYSFEIWLDDHRFKVSKETDGGYRLVPDSR</sequence>
<dbReference type="EMBL" id="ML210267">
    <property type="protein sequence ID" value="TFK21477.1"/>
    <property type="molecule type" value="Genomic_DNA"/>
</dbReference>
<protein>
    <recommendedName>
        <fullName evidence="1">F-box domain-containing protein</fullName>
    </recommendedName>
</protein>